<dbReference type="InterPro" id="IPR036116">
    <property type="entry name" value="FN3_sf"/>
</dbReference>
<dbReference type="Ensembl" id="ENSGMOT00000027662.1">
    <property type="protein sequence ID" value="ENSGMOP00000032305.1"/>
    <property type="gene ID" value="ENSGMOG00000027044.1"/>
</dbReference>
<evidence type="ECO:0000256" key="3">
    <source>
        <dbReference type="ARBA" id="ARBA00006692"/>
    </source>
</evidence>
<reference evidence="11" key="1">
    <citation type="submission" date="2025-08" db="UniProtKB">
        <authorList>
            <consortium name="Ensembl"/>
        </authorList>
    </citation>
    <scope>IDENTIFICATION</scope>
</reference>
<dbReference type="InterPro" id="IPR003599">
    <property type="entry name" value="Ig_sub"/>
</dbReference>
<dbReference type="PROSITE" id="PS50853">
    <property type="entry name" value="FN3"/>
    <property type="match status" value="2"/>
</dbReference>
<dbReference type="FunFam" id="2.60.40.10:FF:000031">
    <property type="entry name" value="Myosin-binding protein C, slow type"/>
    <property type="match status" value="1"/>
</dbReference>
<accession>A0A8C5AI03</accession>
<evidence type="ECO:0000313" key="12">
    <source>
        <dbReference type="Proteomes" id="UP000694546"/>
    </source>
</evidence>
<dbReference type="FunFam" id="2.60.40.10:FF:001350">
    <property type="entry name" value="titin isoform X1"/>
    <property type="match status" value="1"/>
</dbReference>
<reference evidence="11" key="2">
    <citation type="submission" date="2025-09" db="UniProtKB">
        <authorList>
            <consortium name="Ensembl"/>
        </authorList>
    </citation>
    <scope>IDENTIFICATION</scope>
</reference>
<feature type="domain" description="Ig-like" evidence="9">
    <location>
        <begin position="200"/>
        <end position="272"/>
    </location>
</feature>
<dbReference type="InterPro" id="IPR007110">
    <property type="entry name" value="Ig-like_dom"/>
</dbReference>
<dbReference type="InterPro" id="IPR013098">
    <property type="entry name" value="Ig_I-set"/>
</dbReference>
<evidence type="ECO:0000256" key="1">
    <source>
        <dbReference type="ARBA" id="ARBA00004123"/>
    </source>
</evidence>
<evidence type="ECO:0000256" key="8">
    <source>
        <dbReference type="ARBA" id="ARBA00023319"/>
    </source>
</evidence>
<dbReference type="FunFam" id="2.60.40.10:FF:000214">
    <property type="entry name" value="titin isoform X1"/>
    <property type="match status" value="1"/>
</dbReference>
<sequence length="895" mass="100648">MFFFLISEKLRIITPIKDAEVKEGSEIMFNCEVNSEGAKAKWLKNVETMFESGKYVMLQRDHVFSLRIKDAQKSDVANYSIILTNHRGEQAKSEASAKVAGCCFVSPPAEKVKFLESIEDVETQEKKTVSFSCKVNRPEVTVRWTKAGQEVVLSKRILYRVDGLKHTLTIKDCVMDDEAEYAAMVGEDKCAGELIISEAPTDFTAQLKDQTITEFEDAEFTCKLSKEKAAVKWYRNGREIREGTRYHKERDGKTCKLIIKQCRPDDECEYACGLDERRSRARLFVEGEHILLDVVFEVELNKDRVEVKWMRNNMIIVQGDKYQMISEGKIHRLQVCEIRPRDQGEYRIVAKEKDARAKLDPTHLFSTVFISFALKCFANLVTDAGKPFVMSVPYDAYPRADAEWFLQGSSLPVLLLENIIKDHEILKMYDLKRDVVFSDVPGPVKALKVTDTTDGEVSLAWEEPESDGGSKIVAYVVERRDMKRKTWTLATDRADTPEYCVIRAENKAGMGRPSAATKPRPSPPLNLNYSEQTKAGVSLSWETPTSNGGSMITGYIIQKCDEGSDKWLRCNTRLCQDLSYRVTGLKPAQKYLYRVFAENAAGISDPTEQLGPLLADDTHEPPVIQLDVKLLAGLTARAGTKFELPADVTGKPDPRVKWTKADLVLKTNERIAIDTKPGHSKLIKCVVRHADKPGPPAAFDLSEITNESCFLAWNPPRDDGGSNVTNYIVERRQTDKEEWVKLSATVKQTTFSACKLTPLKEYIFRVSAENQYGISQPAEHVPIDPDCAPTLKLDGKDIVVVEGEKLHLNIPYTAIPTPSMVWQKDKVECKADDKTSMTIEMSNAHLEKLRCSHGDAGEYTITLKNSLGIVSETVNVKVIGRPLPQYPQPTADDLL</sequence>
<evidence type="ECO:0000256" key="2">
    <source>
        <dbReference type="ARBA" id="ARBA00004496"/>
    </source>
</evidence>
<evidence type="ECO:0000259" key="9">
    <source>
        <dbReference type="PROSITE" id="PS50835"/>
    </source>
</evidence>
<dbReference type="PRINTS" id="PR00014">
    <property type="entry name" value="FNTYPEIII"/>
</dbReference>
<comment type="subcellular location">
    <subcellularLocation>
        <location evidence="2">Cytoplasm</location>
    </subcellularLocation>
    <subcellularLocation>
        <location evidence="1">Nucleus</location>
    </subcellularLocation>
</comment>
<evidence type="ECO:0000259" key="10">
    <source>
        <dbReference type="PROSITE" id="PS50853"/>
    </source>
</evidence>
<evidence type="ECO:0000256" key="5">
    <source>
        <dbReference type="ARBA" id="ARBA00022737"/>
    </source>
</evidence>
<dbReference type="SMART" id="SM00060">
    <property type="entry name" value="FN3"/>
    <property type="match status" value="3"/>
</dbReference>
<keyword evidence="8" id="KW-0393">Immunoglobulin domain</keyword>
<evidence type="ECO:0000256" key="4">
    <source>
        <dbReference type="ARBA" id="ARBA00022490"/>
    </source>
</evidence>
<dbReference type="GeneTree" id="ENSGT01110000267173"/>
<dbReference type="SMART" id="SM00409">
    <property type="entry name" value="IG"/>
    <property type="match status" value="4"/>
</dbReference>
<dbReference type="FunFam" id="2.60.40.10:FF:000127">
    <property type="entry name" value="titin isoform X1"/>
    <property type="match status" value="1"/>
</dbReference>
<keyword evidence="6" id="KW-1015">Disulfide bond</keyword>
<organism evidence="11 12">
    <name type="scientific">Gadus morhua</name>
    <name type="common">Atlantic cod</name>
    <dbReference type="NCBI Taxonomy" id="8049"/>
    <lineage>
        <taxon>Eukaryota</taxon>
        <taxon>Metazoa</taxon>
        <taxon>Chordata</taxon>
        <taxon>Craniata</taxon>
        <taxon>Vertebrata</taxon>
        <taxon>Euteleostomi</taxon>
        <taxon>Actinopterygii</taxon>
        <taxon>Neopterygii</taxon>
        <taxon>Teleostei</taxon>
        <taxon>Neoteleostei</taxon>
        <taxon>Acanthomorphata</taxon>
        <taxon>Zeiogadaria</taxon>
        <taxon>Gadariae</taxon>
        <taxon>Gadiformes</taxon>
        <taxon>Gadoidei</taxon>
        <taxon>Gadidae</taxon>
        <taxon>Gadus</taxon>
    </lineage>
</organism>
<dbReference type="GO" id="GO:0005634">
    <property type="term" value="C:nucleus"/>
    <property type="evidence" value="ECO:0007669"/>
    <property type="project" value="UniProtKB-SubCell"/>
</dbReference>
<dbReference type="PANTHER" id="PTHR14340:SF9">
    <property type="entry name" value="FIBRONECTIN TYPE-III DOMAIN-CONTAINING PROTEIN"/>
    <property type="match status" value="1"/>
</dbReference>
<feature type="domain" description="Ig-like" evidence="9">
    <location>
        <begin position="107"/>
        <end position="185"/>
    </location>
</feature>
<evidence type="ECO:0008006" key="13">
    <source>
        <dbReference type="Google" id="ProtNLM"/>
    </source>
</evidence>
<dbReference type="InterPro" id="IPR013783">
    <property type="entry name" value="Ig-like_fold"/>
</dbReference>
<dbReference type="CDD" id="cd00063">
    <property type="entry name" value="FN3"/>
    <property type="match status" value="2"/>
</dbReference>
<name>A0A8C5AI03_GADMO</name>
<keyword evidence="7" id="KW-0539">Nucleus</keyword>
<dbReference type="Gene3D" id="2.60.40.10">
    <property type="entry name" value="Immunoglobulins"/>
    <property type="match status" value="9"/>
</dbReference>
<dbReference type="PROSITE" id="PS50835">
    <property type="entry name" value="IG_LIKE"/>
    <property type="match status" value="4"/>
</dbReference>
<dbReference type="FunFam" id="2.60.40.10:FF:000050">
    <property type="entry name" value="Titin isoform B"/>
    <property type="match status" value="2"/>
</dbReference>
<feature type="domain" description="Ig-like" evidence="9">
    <location>
        <begin position="621"/>
        <end position="702"/>
    </location>
</feature>
<dbReference type="FunFam" id="2.60.40.10:FF:000012">
    <property type="entry name" value="titin isoform X1"/>
    <property type="match status" value="1"/>
</dbReference>
<evidence type="ECO:0000256" key="6">
    <source>
        <dbReference type="ARBA" id="ARBA00023157"/>
    </source>
</evidence>
<feature type="domain" description="Ig-like" evidence="9">
    <location>
        <begin position="8"/>
        <end position="100"/>
    </location>
</feature>
<keyword evidence="12" id="KW-1185">Reference proteome</keyword>
<dbReference type="InterPro" id="IPR036179">
    <property type="entry name" value="Ig-like_dom_sf"/>
</dbReference>
<protein>
    <recommendedName>
        <fullName evidence="13">Titin</fullName>
    </recommendedName>
</protein>
<dbReference type="Pfam" id="PF07679">
    <property type="entry name" value="I-set"/>
    <property type="match status" value="6"/>
</dbReference>
<evidence type="ECO:0000313" key="11">
    <source>
        <dbReference type="Ensembl" id="ENSGMOP00000032305.1"/>
    </source>
</evidence>
<dbReference type="OMA" id="PEVTVRW"/>
<dbReference type="SUPFAM" id="SSF49265">
    <property type="entry name" value="Fibronectin type III"/>
    <property type="match status" value="2"/>
</dbReference>
<proteinExistence type="inferred from homology"/>
<dbReference type="Proteomes" id="UP000694546">
    <property type="component" value="Chromosome 16"/>
</dbReference>
<keyword evidence="5" id="KW-0677">Repeat</keyword>
<dbReference type="Pfam" id="PF00041">
    <property type="entry name" value="fn3"/>
    <property type="match status" value="2"/>
</dbReference>
<dbReference type="GO" id="GO:0005737">
    <property type="term" value="C:cytoplasm"/>
    <property type="evidence" value="ECO:0007669"/>
    <property type="project" value="UniProtKB-SubCell"/>
</dbReference>
<dbReference type="PANTHER" id="PTHR14340">
    <property type="entry name" value="MICROFIBRIL-ASSOCIATED GLYCOPROTEIN 3"/>
    <property type="match status" value="1"/>
</dbReference>
<comment type="similarity">
    <text evidence="3">Belongs to the protein kinase superfamily. CAMK Ser/Thr protein kinase family.</text>
</comment>
<dbReference type="SUPFAM" id="SSF48726">
    <property type="entry name" value="Immunoglobulin"/>
    <property type="match status" value="6"/>
</dbReference>
<dbReference type="InterPro" id="IPR003961">
    <property type="entry name" value="FN3_dom"/>
</dbReference>
<evidence type="ECO:0000256" key="7">
    <source>
        <dbReference type="ARBA" id="ARBA00023242"/>
    </source>
</evidence>
<feature type="domain" description="Fibronectin type-III" evidence="10">
    <location>
        <begin position="695"/>
        <end position="790"/>
    </location>
</feature>
<feature type="domain" description="Fibronectin type-III" evidence="10">
    <location>
        <begin position="523"/>
        <end position="621"/>
    </location>
</feature>
<keyword evidence="4" id="KW-0963">Cytoplasm</keyword>
<dbReference type="AlphaFoldDB" id="A0A8C5AI03"/>